<evidence type="ECO:0000313" key="2">
    <source>
        <dbReference type="EMBL" id="CAG6665811.1"/>
    </source>
</evidence>
<evidence type="ECO:0000256" key="1">
    <source>
        <dbReference type="SAM" id="MobiDB-lite"/>
    </source>
</evidence>
<sequence>MSYPTFRSKGTFKRLEMSINRCGRVQSKHCITLDIACLIQLSEARALSRDLKCQLTDAEEYKGTAIDRGHKIEELEKRLMESEMLRTRYCNKVSLLKDQMRSSCDTAHQERTMYEHTTQILRDDLAKAKANYSDALRRENILLDFRRSIVKILNLDMSCPDYEIISKLSTLVNAHHDFTLVSKRYDEPLKSPCHHVHQHRTPTPRYTTDDSGFMDPLDDLDSDLNNIYNKRPHHRGLS</sequence>
<reference evidence="2" key="1">
    <citation type="submission" date="2021-05" db="EMBL/GenBank/DDBJ databases">
        <authorList>
            <person name="Alioto T."/>
            <person name="Alioto T."/>
            <person name="Gomez Garrido J."/>
        </authorList>
    </citation>
    <scope>NUCLEOTIDE SEQUENCE</scope>
</reference>
<dbReference type="EMBL" id="HBUF01211914">
    <property type="protein sequence ID" value="CAG6665811.1"/>
    <property type="molecule type" value="Transcribed_RNA"/>
</dbReference>
<organism evidence="2">
    <name type="scientific">Cacopsylla melanoneura</name>
    <dbReference type="NCBI Taxonomy" id="428564"/>
    <lineage>
        <taxon>Eukaryota</taxon>
        <taxon>Metazoa</taxon>
        <taxon>Ecdysozoa</taxon>
        <taxon>Arthropoda</taxon>
        <taxon>Hexapoda</taxon>
        <taxon>Insecta</taxon>
        <taxon>Pterygota</taxon>
        <taxon>Neoptera</taxon>
        <taxon>Paraneoptera</taxon>
        <taxon>Hemiptera</taxon>
        <taxon>Sternorrhyncha</taxon>
        <taxon>Psylloidea</taxon>
        <taxon>Psyllidae</taxon>
        <taxon>Psyllinae</taxon>
        <taxon>Cacopsylla</taxon>
    </lineage>
</organism>
<accession>A0A8D8S9X8</accession>
<dbReference type="InterPro" id="IPR039139">
    <property type="entry name" value="CCDC170-like"/>
</dbReference>
<proteinExistence type="predicted"/>
<dbReference type="AlphaFoldDB" id="A0A8D8S9X8"/>
<dbReference type="PANTHER" id="PTHR18863:SF6">
    <property type="entry name" value="COILED-COIL DOMAIN-CONTAINING PROTEIN 170"/>
    <property type="match status" value="1"/>
</dbReference>
<feature type="compositionally biased region" description="Basic residues" evidence="1">
    <location>
        <begin position="192"/>
        <end position="202"/>
    </location>
</feature>
<feature type="region of interest" description="Disordered" evidence="1">
    <location>
        <begin position="192"/>
        <end position="212"/>
    </location>
</feature>
<dbReference type="EMBL" id="HBUF01211915">
    <property type="protein sequence ID" value="CAG6665812.1"/>
    <property type="molecule type" value="Transcribed_RNA"/>
</dbReference>
<dbReference type="PANTHER" id="PTHR18863">
    <property type="entry name" value="TSEC-2-RELATED"/>
    <property type="match status" value="1"/>
</dbReference>
<protein>
    <submittedName>
        <fullName evidence="2">Uncharacterized protein</fullName>
    </submittedName>
</protein>
<name>A0A8D8S9X8_9HEMI</name>